<dbReference type="SUPFAM" id="SSF52777">
    <property type="entry name" value="CoA-dependent acyltransferases"/>
    <property type="match status" value="2"/>
</dbReference>
<evidence type="ECO:0000259" key="1">
    <source>
        <dbReference type="Pfam" id="PF00668"/>
    </source>
</evidence>
<dbReference type="PANTHER" id="PTHR28037">
    <property type="entry name" value="ALCOHOL O-ACETYLTRANSFERASE 1-RELATED"/>
    <property type="match status" value="1"/>
</dbReference>
<dbReference type="InterPro" id="IPR001242">
    <property type="entry name" value="Condensation_dom"/>
</dbReference>
<evidence type="ECO:0000313" key="2">
    <source>
        <dbReference type="EMBL" id="KAA2239309.1"/>
    </source>
</evidence>
<proteinExistence type="predicted"/>
<dbReference type="InterPro" id="IPR023213">
    <property type="entry name" value="CAT-like_dom_sf"/>
</dbReference>
<dbReference type="EMBL" id="VUOC01000004">
    <property type="protein sequence ID" value="KAA2239309.1"/>
    <property type="molecule type" value="Genomic_DNA"/>
</dbReference>
<evidence type="ECO:0000313" key="3">
    <source>
        <dbReference type="Proteomes" id="UP000324611"/>
    </source>
</evidence>
<keyword evidence="3" id="KW-1185">Reference proteome</keyword>
<dbReference type="Pfam" id="PF00668">
    <property type="entry name" value="Condensation"/>
    <property type="match status" value="1"/>
</dbReference>
<gene>
    <name evidence="2" type="ORF">F0L74_24195</name>
</gene>
<dbReference type="RefSeq" id="WP_149840488.1">
    <property type="nucleotide sequence ID" value="NZ_VUOC01000004.1"/>
</dbReference>
<dbReference type="Gene3D" id="3.30.559.30">
    <property type="entry name" value="Nonribosomal peptide synthetase, condensation domain"/>
    <property type="match status" value="1"/>
</dbReference>
<organism evidence="2 3">
    <name type="scientific">Chitinophaga agrisoli</name>
    <dbReference type="NCBI Taxonomy" id="2607653"/>
    <lineage>
        <taxon>Bacteria</taxon>
        <taxon>Pseudomonadati</taxon>
        <taxon>Bacteroidota</taxon>
        <taxon>Chitinophagia</taxon>
        <taxon>Chitinophagales</taxon>
        <taxon>Chitinophagaceae</taxon>
        <taxon>Chitinophaga</taxon>
    </lineage>
</organism>
<sequence>MKRQLIIGERIMYCDGQTPLNSAFVARIRGAIPPEQLRHALTKVQAKHPLLKAGVAPGKNGRPHFITNAQITEIPLRITTRKSDEDWQQESAMEWRTPFDMQNGPLCRLVWVRGADISELILVCHHCICDGASVASLLREVLILTDEPDTDLPPYESFGDIKELIPAPYLQNKQLIWKGRKSAVLLWGGLAFLLWRKKTPSKGQDYMVHWKLDKDITAAFVKRCKTEGASVHAALCVAFLRAFQQVKGTEAKNRVITPVDIRRYITNLQPDHLFAYAPTVNLSLNTAAPVTAKSFWVQAYQVKEDLQQKVAELNVFIQLMLGEYLHASVKKLSKLLRVTDGNHDVTLSNMGRLNIPENFRSFEVETIMSPTVAFPWRNPNTLVTTTYKGQMDFTFTSNEHFLPYEQAVAVKEAAMALLVKEAAMVAVL</sequence>
<dbReference type="AlphaFoldDB" id="A0A5B2VM97"/>
<comment type="caution">
    <text evidence="2">The sequence shown here is derived from an EMBL/GenBank/DDBJ whole genome shotgun (WGS) entry which is preliminary data.</text>
</comment>
<dbReference type="Proteomes" id="UP000324611">
    <property type="component" value="Unassembled WGS sequence"/>
</dbReference>
<reference evidence="2 3" key="2">
    <citation type="submission" date="2019-09" db="EMBL/GenBank/DDBJ databases">
        <authorList>
            <person name="Jin C."/>
        </authorList>
    </citation>
    <scope>NUCLEOTIDE SEQUENCE [LARGE SCALE GENOMIC DNA]</scope>
    <source>
        <strain evidence="2 3">BN140078</strain>
    </source>
</reference>
<accession>A0A5B2VM97</accession>
<dbReference type="Gene3D" id="3.30.559.10">
    <property type="entry name" value="Chloramphenicol acetyltransferase-like domain"/>
    <property type="match status" value="1"/>
</dbReference>
<reference evidence="2 3" key="1">
    <citation type="submission" date="2019-09" db="EMBL/GenBank/DDBJ databases">
        <title>Chitinophaga ginsengihumi sp. nov., isolated from soil of ginseng rhizosphere.</title>
        <authorList>
            <person name="Lee J."/>
        </authorList>
    </citation>
    <scope>NUCLEOTIDE SEQUENCE [LARGE SCALE GENOMIC DNA]</scope>
    <source>
        <strain evidence="2 3">BN140078</strain>
    </source>
</reference>
<protein>
    <recommendedName>
        <fullName evidence="1">Condensation domain-containing protein</fullName>
    </recommendedName>
</protein>
<dbReference type="PANTHER" id="PTHR28037:SF1">
    <property type="entry name" value="ALCOHOL O-ACETYLTRANSFERASE 1-RELATED"/>
    <property type="match status" value="1"/>
</dbReference>
<dbReference type="InterPro" id="IPR052058">
    <property type="entry name" value="Alcohol_O-acetyltransferase"/>
</dbReference>
<dbReference type="GO" id="GO:0003824">
    <property type="term" value="F:catalytic activity"/>
    <property type="evidence" value="ECO:0007669"/>
    <property type="project" value="InterPro"/>
</dbReference>
<feature type="domain" description="Condensation" evidence="1">
    <location>
        <begin position="17"/>
        <end position="249"/>
    </location>
</feature>
<name>A0A5B2VM97_9BACT</name>